<name>A0A9P0MTI7_NEZVI</name>
<gene>
    <name evidence="3" type="ORF">NEZAVI_LOCUS12872</name>
</gene>
<organism evidence="3 4">
    <name type="scientific">Nezara viridula</name>
    <name type="common">Southern green stink bug</name>
    <name type="synonym">Cimex viridulus</name>
    <dbReference type="NCBI Taxonomy" id="85310"/>
    <lineage>
        <taxon>Eukaryota</taxon>
        <taxon>Metazoa</taxon>
        <taxon>Ecdysozoa</taxon>
        <taxon>Arthropoda</taxon>
        <taxon>Hexapoda</taxon>
        <taxon>Insecta</taxon>
        <taxon>Pterygota</taxon>
        <taxon>Neoptera</taxon>
        <taxon>Paraneoptera</taxon>
        <taxon>Hemiptera</taxon>
        <taxon>Heteroptera</taxon>
        <taxon>Panheteroptera</taxon>
        <taxon>Pentatomomorpha</taxon>
        <taxon>Pentatomoidea</taxon>
        <taxon>Pentatomidae</taxon>
        <taxon>Pentatominae</taxon>
        <taxon>Nezara</taxon>
    </lineage>
</organism>
<dbReference type="EMBL" id="OV725082">
    <property type="protein sequence ID" value="CAH1404469.1"/>
    <property type="molecule type" value="Genomic_DNA"/>
</dbReference>
<dbReference type="OrthoDB" id="6350087at2759"/>
<reference evidence="3" key="1">
    <citation type="submission" date="2022-01" db="EMBL/GenBank/DDBJ databases">
        <authorList>
            <person name="King R."/>
        </authorList>
    </citation>
    <scope>NUCLEOTIDE SEQUENCE</scope>
</reference>
<sequence>MLKWLLMLTAVVSLRGEGLGPGPQPGEGQEQAERKQVKRNWFYGGYYPVIQYPQPNPYTPFQQVQPLVVHHLVVMQSPTCQPAGNVPYLPPFQNPDKPQTPVTTTPSVLNRGSFDTEPQPKKPSKCVWAIVACCSPDSTAIRYSCFELLGCPGSFWGVNPCKAEVVQAAANTALKYYMSGEDE</sequence>
<feature type="compositionally biased region" description="Polar residues" evidence="1">
    <location>
        <begin position="97"/>
        <end position="110"/>
    </location>
</feature>
<feature type="signal peptide" evidence="2">
    <location>
        <begin position="1"/>
        <end position="16"/>
    </location>
</feature>
<feature type="region of interest" description="Disordered" evidence="1">
    <location>
        <begin position="97"/>
        <end position="119"/>
    </location>
</feature>
<dbReference type="Proteomes" id="UP001152798">
    <property type="component" value="Chromosome 6"/>
</dbReference>
<accession>A0A9P0MTI7</accession>
<evidence type="ECO:0000313" key="3">
    <source>
        <dbReference type="EMBL" id="CAH1404469.1"/>
    </source>
</evidence>
<dbReference type="AlphaFoldDB" id="A0A9P0MTI7"/>
<keyword evidence="2" id="KW-0732">Signal</keyword>
<evidence type="ECO:0000256" key="2">
    <source>
        <dbReference type="SAM" id="SignalP"/>
    </source>
</evidence>
<protein>
    <recommendedName>
        <fullName evidence="5">Neuropeptide</fullName>
    </recommendedName>
</protein>
<evidence type="ECO:0008006" key="5">
    <source>
        <dbReference type="Google" id="ProtNLM"/>
    </source>
</evidence>
<feature type="chain" id="PRO_5040358637" description="Neuropeptide" evidence="2">
    <location>
        <begin position="17"/>
        <end position="183"/>
    </location>
</feature>
<keyword evidence="4" id="KW-1185">Reference proteome</keyword>
<proteinExistence type="predicted"/>
<evidence type="ECO:0000256" key="1">
    <source>
        <dbReference type="SAM" id="MobiDB-lite"/>
    </source>
</evidence>
<evidence type="ECO:0000313" key="4">
    <source>
        <dbReference type="Proteomes" id="UP001152798"/>
    </source>
</evidence>